<name>A0ABU3WTC4_9NOCA</name>
<accession>A0ABU3WTC4</accession>
<keyword evidence="1" id="KW-0812">Transmembrane</keyword>
<proteinExistence type="predicted"/>
<keyword evidence="1" id="KW-1133">Transmembrane helix</keyword>
<evidence type="ECO:0000313" key="3">
    <source>
        <dbReference type="EMBL" id="MDV2477246.1"/>
    </source>
</evidence>
<evidence type="ECO:0000313" key="4">
    <source>
        <dbReference type="Proteomes" id="UP001275440"/>
    </source>
</evidence>
<sequence>MKILDNTVARKAIYATAAAAGAALVALGILDAGVSAQIVAIVGGILGIGVGGLAGTHVTQKPIVDEAAVRAFEKALVEQAKSAIPAYEQAARDAQTALDEVLAEAHRRLGR</sequence>
<keyword evidence="1" id="KW-0472">Membrane</keyword>
<feature type="transmembrane region" description="Helical" evidence="1">
    <location>
        <begin position="12"/>
        <end position="30"/>
    </location>
</feature>
<dbReference type="EMBL" id="WBMO01000002">
    <property type="protein sequence ID" value="MDV2477246.1"/>
    <property type="molecule type" value="Genomic_DNA"/>
</dbReference>
<feature type="transmembrane region" description="Helical" evidence="1">
    <location>
        <begin position="36"/>
        <end position="54"/>
    </location>
</feature>
<evidence type="ECO:0000256" key="1">
    <source>
        <dbReference type="SAM" id="Phobius"/>
    </source>
</evidence>
<keyword evidence="4" id="KW-1185">Reference proteome</keyword>
<reference evidence="3 4" key="1">
    <citation type="submission" date="2019-10" db="EMBL/GenBank/DDBJ databases">
        <title>Draft Genome Assembly of Rhodococcus zopfii DSM44189.</title>
        <authorList>
            <person name="Sutton J.M."/>
            <person name="Akob D.M."/>
            <person name="Bushman T.J."/>
        </authorList>
    </citation>
    <scope>NUCLEOTIDE SEQUENCE [LARGE SCALE GENOMIC DNA]</scope>
    <source>
        <strain evidence="3 4">DSM 44189</strain>
    </source>
</reference>
<comment type="caution">
    <text evidence="3">The sequence shown here is derived from an EMBL/GenBank/DDBJ whole genome shotgun (WGS) entry which is preliminary data.</text>
</comment>
<organism evidence="3 4">
    <name type="scientific">Rhodococcus zopfii</name>
    <dbReference type="NCBI Taxonomy" id="43772"/>
    <lineage>
        <taxon>Bacteria</taxon>
        <taxon>Bacillati</taxon>
        <taxon>Actinomycetota</taxon>
        <taxon>Actinomycetes</taxon>
        <taxon>Mycobacteriales</taxon>
        <taxon>Nocardiaceae</taxon>
        <taxon>Rhodococcus</taxon>
    </lineage>
</organism>
<dbReference type="Proteomes" id="UP001275440">
    <property type="component" value="Unassembled WGS sequence"/>
</dbReference>
<gene>
    <name evidence="2" type="ORF">F8M49_06475</name>
    <name evidence="3" type="ORF">F8M49_21245</name>
</gene>
<protein>
    <recommendedName>
        <fullName evidence="5">Holin</fullName>
    </recommendedName>
</protein>
<dbReference type="EMBL" id="WBMO01000001">
    <property type="protein sequence ID" value="MDV2475164.1"/>
    <property type="molecule type" value="Genomic_DNA"/>
</dbReference>
<evidence type="ECO:0000313" key="2">
    <source>
        <dbReference type="EMBL" id="MDV2475164.1"/>
    </source>
</evidence>
<evidence type="ECO:0008006" key="5">
    <source>
        <dbReference type="Google" id="ProtNLM"/>
    </source>
</evidence>